<comment type="caution">
    <text evidence="4">The sequence shown here is derived from an EMBL/GenBank/DDBJ whole genome shotgun (WGS) entry which is preliminary data.</text>
</comment>
<name>A0AAV7JFR5_9METZ</name>
<feature type="coiled-coil region" evidence="2">
    <location>
        <begin position="455"/>
        <end position="497"/>
    </location>
</feature>
<dbReference type="PANTHER" id="PTHR21549:SF1">
    <property type="entry name" value="COILED-COIL DOMAIN-CONTAINING PROTEIN 148"/>
    <property type="match status" value="1"/>
</dbReference>
<keyword evidence="5" id="KW-1185">Reference proteome</keyword>
<dbReference type="EMBL" id="JAKMXF010000340">
    <property type="protein sequence ID" value="KAI6647628.1"/>
    <property type="molecule type" value="Genomic_DNA"/>
</dbReference>
<proteinExistence type="predicted"/>
<gene>
    <name evidence="4" type="ORF">LOD99_8702</name>
</gene>
<evidence type="ECO:0000313" key="4">
    <source>
        <dbReference type="EMBL" id="KAI6647628.1"/>
    </source>
</evidence>
<dbReference type="Proteomes" id="UP001165289">
    <property type="component" value="Unassembled WGS sequence"/>
</dbReference>
<protein>
    <submittedName>
        <fullName evidence="4">Coiled-coil domain-containing protein</fullName>
    </submittedName>
</protein>
<reference evidence="4 5" key="1">
    <citation type="journal article" date="2023" name="BMC Biol.">
        <title>The compact genome of the sponge Oopsacas minuta (Hexactinellida) is lacking key metazoan core genes.</title>
        <authorList>
            <person name="Santini S."/>
            <person name="Schenkelaars Q."/>
            <person name="Jourda C."/>
            <person name="Duchesne M."/>
            <person name="Belahbib H."/>
            <person name="Rocher C."/>
            <person name="Selva M."/>
            <person name="Riesgo A."/>
            <person name="Vervoort M."/>
            <person name="Leys S.P."/>
            <person name="Kodjabachian L."/>
            <person name="Le Bivic A."/>
            <person name="Borchiellini C."/>
            <person name="Claverie J.M."/>
            <person name="Renard E."/>
        </authorList>
    </citation>
    <scope>NUCLEOTIDE SEQUENCE [LARGE SCALE GENOMIC DNA]</scope>
    <source>
        <strain evidence="4">SPO-2</strain>
    </source>
</reference>
<feature type="region of interest" description="Disordered" evidence="3">
    <location>
        <begin position="596"/>
        <end position="616"/>
    </location>
</feature>
<feature type="coiled-coil region" evidence="2">
    <location>
        <begin position="48"/>
        <end position="75"/>
    </location>
</feature>
<evidence type="ECO:0000313" key="5">
    <source>
        <dbReference type="Proteomes" id="UP001165289"/>
    </source>
</evidence>
<dbReference type="PROSITE" id="PS51257">
    <property type="entry name" value="PROKAR_LIPOPROTEIN"/>
    <property type="match status" value="1"/>
</dbReference>
<keyword evidence="1 2" id="KW-0175">Coiled coil</keyword>
<accession>A0AAV7JFR5</accession>
<evidence type="ECO:0000256" key="3">
    <source>
        <dbReference type="SAM" id="MobiDB-lite"/>
    </source>
</evidence>
<sequence length="616" mass="73095">MSGRTIEDLNRKNILASTVGIGCKPSADKYIALAKGKSVDYTAIKEGITNARKENKCALNKVNDLKKTNTELKDKRLANQHYEIWSNTAKQLLNGFNKIELDLEHFYFTILEKDLEIFKPFVQKIKCFEGELDEEFDMFLAGIIEPVKSISCDIKMTVLEHVKGQSPFEKEHAAAIKEEISRVSIESNEILNKLIGEFDKDFEFVEEICRNFNIISDYSNFISLEDIQSIPDEIQELEWPDEFPIQDIVQEYHELIENYITKFRHLETKYASHKLSNFSLTNFELEKAKFIMNQYTDTSNLNRRKLLLDRLEKEFPNMSKFEVRDLTVWHFGLEAYEFQKRLLIKSFFNSKTEYISKTKIHNQESWTSHFEVQEEKLSKEQRKKERIEFLVKLRDWKMKRLDILRMENDLAVKEAEEMEAKRKFEETIKLKETKEKKEKVIQFQKERTIREDQNKADLQMQIERTKKELANQIENDKEKINKRNQNFQEKIENRKMQKYEKNEFSLRKQELQQLITKKISDQVVKDPERIHHTTKAYNAKIDTSNPNEKHLQAPLFKVDTFTSEIVSADPRIRLELALRKAGLHKTKYAKEAMQRVSPMKQQKPELKSNIFQIDEK</sequence>
<evidence type="ECO:0000256" key="2">
    <source>
        <dbReference type="SAM" id="Coils"/>
    </source>
</evidence>
<dbReference type="InterPro" id="IPR039902">
    <property type="entry name" value="CCDC148/CCDC112"/>
</dbReference>
<organism evidence="4 5">
    <name type="scientific">Oopsacas minuta</name>
    <dbReference type="NCBI Taxonomy" id="111878"/>
    <lineage>
        <taxon>Eukaryota</taxon>
        <taxon>Metazoa</taxon>
        <taxon>Porifera</taxon>
        <taxon>Hexactinellida</taxon>
        <taxon>Hexasterophora</taxon>
        <taxon>Lyssacinosida</taxon>
        <taxon>Leucopsacidae</taxon>
        <taxon>Oopsacas</taxon>
    </lineage>
</organism>
<dbReference type="PANTHER" id="PTHR21549">
    <property type="entry name" value="MUTATED IN BLADDER CANCER 1"/>
    <property type="match status" value="1"/>
</dbReference>
<dbReference type="AlphaFoldDB" id="A0AAV7JFR5"/>
<evidence type="ECO:0000256" key="1">
    <source>
        <dbReference type="ARBA" id="ARBA00023054"/>
    </source>
</evidence>